<keyword evidence="3" id="KW-0521">NADP</keyword>
<keyword evidence="2" id="KW-0819">tRNA processing</keyword>
<evidence type="ECO:0000256" key="4">
    <source>
        <dbReference type="SAM" id="MobiDB-lite"/>
    </source>
</evidence>
<evidence type="ECO:0000256" key="1">
    <source>
        <dbReference type="ARBA" id="ARBA00005736"/>
    </source>
</evidence>
<dbReference type="EMBL" id="SWKV01000012">
    <property type="protein sequence ID" value="KAF3043488.1"/>
    <property type="molecule type" value="Genomic_DNA"/>
</dbReference>
<comment type="caution">
    <text evidence="6">The sequence shown here is derived from an EMBL/GenBank/DDBJ whole genome shotgun (WGS) entry which is preliminary data.</text>
</comment>
<keyword evidence="6" id="KW-0255">Endonuclease</keyword>
<evidence type="ECO:0000313" key="6">
    <source>
        <dbReference type="EMBL" id="KAF3043488.1"/>
    </source>
</evidence>
<dbReference type="GO" id="GO:0004519">
    <property type="term" value="F:endonuclease activity"/>
    <property type="evidence" value="ECO:0007669"/>
    <property type="project" value="UniProtKB-KW"/>
</dbReference>
<dbReference type="GO" id="GO:0000379">
    <property type="term" value="P:tRNA-type intron splice site recognition and cleavage"/>
    <property type="evidence" value="ECO:0007669"/>
    <property type="project" value="TreeGrafter"/>
</dbReference>
<gene>
    <name evidence="6" type="primary">SEN54</name>
    <name evidence="6" type="ORF">E8E12_009611</name>
</gene>
<dbReference type="OrthoDB" id="408683at2759"/>
<dbReference type="InterPro" id="IPR002347">
    <property type="entry name" value="SDR_fam"/>
</dbReference>
<dbReference type="InterPro" id="IPR024336">
    <property type="entry name" value="tRNA_splic_suSen54_N"/>
</dbReference>
<dbReference type="InterPro" id="IPR024337">
    <property type="entry name" value="tRNA_splic_suSen54"/>
</dbReference>
<dbReference type="Proteomes" id="UP000758155">
    <property type="component" value="Unassembled WGS sequence"/>
</dbReference>
<dbReference type="PRINTS" id="PR00080">
    <property type="entry name" value="SDRFAMILY"/>
</dbReference>
<evidence type="ECO:0000259" key="5">
    <source>
        <dbReference type="Pfam" id="PF12928"/>
    </source>
</evidence>
<dbReference type="FunFam" id="3.40.50.720:FF:000084">
    <property type="entry name" value="Short-chain dehydrogenase reductase"/>
    <property type="match status" value="1"/>
</dbReference>
<comment type="similarity">
    <text evidence="1">Belongs to the SEN54 family.</text>
</comment>
<evidence type="ECO:0000313" key="7">
    <source>
        <dbReference type="Proteomes" id="UP000758155"/>
    </source>
</evidence>
<keyword evidence="6" id="KW-0540">Nuclease</keyword>
<dbReference type="Pfam" id="PF13561">
    <property type="entry name" value="adh_short_C2"/>
    <property type="match status" value="1"/>
</dbReference>
<dbReference type="GO" id="GO:0000214">
    <property type="term" value="C:tRNA-intron endonuclease complex"/>
    <property type="evidence" value="ECO:0007669"/>
    <property type="project" value="TreeGrafter"/>
</dbReference>
<sequence>MADADEDVSHLGAQNEAEHDPTEEAQDFRFLDKIIGGHDVAHLTLPKRGEKDFESHSTNLQLDTLEASRRAMHGVLSWQRTHTQKNHIIAQYHPETNTVRVDKVKSQHFQTIGRSKGGKEWLLPEEALFMIERGSLDCRWPVKKEEGDEQKYKTEDGAPMSLQAAYAAFIGYEEGVGGKLTLEMYNVYAGLKRSGYVVFRTGTWDEDRGDLIIQDTNAANGGKAGPGMFIRFFSEIWRRISQPTYAIAPENLSFGPLIKPGLYRSYADVFRLMQIIPAHDRNAPPTFKLPPAAENPFRVHFDVYRTTGGFRKTQRGTPDFRICVINAREAPIPTSAQLNDLFAQVPEDPAKAGANHFQKLKHGRRNVILAVVDNGIPSYLRVADAAFDDIKIYERTNTGARGKGGRGRAMPKVKSAALSKELSEPLPEPPTFEGKPGVRSIAGDLGNERVKGKVIIVTGANSLIGIGRASAHQFARHGARALYLCDYDSSNLDMHKREIGSLYPNTEVHTRQFDAADEAAVKAVVADALEKYGRLDVFFANAGISSGKVFWEEDSEGFMKVMRTNALSVFLAAKYGSLAMRKTSAEKPYPGGSIIGTASVAGLKSNAGPTDYSASKAAVISLMQTCAYQLVGSGIRCNAVCPGLIETGMTKITYDAARARGSEKKIGQLNPLRRGGQPDEIARAVLFLASDESSYVNAQAWAVDGGLSGGMPFVPGKLA</sequence>
<proteinExistence type="inferred from homology"/>
<dbReference type="Pfam" id="PF12928">
    <property type="entry name" value="tRNA_int_end_N2"/>
    <property type="match status" value="1"/>
</dbReference>
<keyword evidence="6" id="KW-0378">Hydrolase</keyword>
<dbReference type="InterPro" id="IPR036291">
    <property type="entry name" value="NAD(P)-bd_dom_sf"/>
</dbReference>
<evidence type="ECO:0000256" key="3">
    <source>
        <dbReference type="ARBA" id="ARBA00022857"/>
    </source>
</evidence>
<protein>
    <submittedName>
        <fullName evidence="6">tRNA-splicing endonuclease subunit sen54</fullName>
    </submittedName>
</protein>
<feature type="region of interest" description="Disordered" evidence="4">
    <location>
        <begin position="1"/>
        <end position="24"/>
    </location>
</feature>
<dbReference type="AlphaFoldDB" id="A0A9P4WVS4"/>
<dbReference type="PANTHER" id="PTHR21027">
    <property type="entry name" value="TRNA-SPLICING ENDONUCLEASE SUBUNIT SEN54"/>
    <property type="match status" value="1"/>
</dbReference>
<feature type="region of interest" description="Disordered" evidence="4">
    <location>
        <begin position="420"/>
        <end position="440"/>
    </location>
</feature>
<organism evidence="6 7">
    <name type="scientific">Didymella heteroderae</name>
    <dbReference type="NCBI Taxonomy" id="1769908"/>
    <lineage>
        <taxon>Eukaryota</taxon>
        <taxon>Fungi</taxon>
        <taxon>Dikarya</taxon>
        <taxon>Ascomycota</taxon>
        <taxon>Pezizomycotina</taxon>
        <taxon>Dothideomycetes</taxon>
        <taxon>Pleosporomycetidae</taxon>
        <taxon>Pleosporales</taxon>
        <taxon>Pleosporineae</taxon>
        <taxon>Didymellaceae</taxon>
        <taxon>Didymella</taxon>
    </lineage>
</organism>
<dbReference type="PANTHER" id="PTHR21027:SF1">
    <property type="entry name" value="TRNA-SPLICING ENDONUCLEASE SUBUNIT SEN54"/>
    <property type="match status" value="1"/>
</dbReference>
<keyword evidence="7" id="KW-1185">Reference proteome</keyword>
<name>A0A9P4WVS4_9PLEO</name>
<dbReference type="SUPFAM" id="SSF51735">
    <property type="entry name" value="NAD(P)-binding Rossmann-fold domains"/>
    <property type="match status" value="1"/>
</dbReference>
<feature type="domain" description="tRNA-splicing endonuclease subunit Sen54 N-terminal" evidence="5">
    <location>
        <begin position="74"/>
        <end position="140"/>
    </location>
</feature>
<evidence type="ECO:0000256" key="2">
    <source>
        <dbReference type="ARBA" id="ARBA00022694"/>
    </source>
</evidence>
<dbReference type="CDD" id="cd05233">
    <property type="entry name" value="SDR_c"/>
    <property type="match status" value="1"/>
</dbReference>
<reference evidence="6" key="1">
    <citation type="submission" date="2019-04" db="EMBL/GenBank/DDBJ databases">
        <title>Sequencing of skin fungus with MAO and IRED activity.</title>
        <authorList>
            <person name="Marsaioli A.J."/>
            <person name="Bonatto J.M.C."/>
            <person name="Reis Junior O."/>
        </authorList>
    </citation>
    <scope>NUCLEOTIDE SEQUENCE</scope>
    <source>
        <strain evidence="6">28M1</strain>
    </source>
</reference>
<dbReference type="Gene3D" id="3.40.50.720">
    <property type="entry name" value="NAD(P)-binding Rossmann-like Domain"/>
    <property type="match status" value="1"/>
</dbReference>
<dbReference type="PRINTS" id="PR00081">
    <property type="entry name" value="GDHRDH"/>
</dbReference>
<accession>A0A9P4WVS4</accession>